<organism evidence="6 7">
    <name type="scientific">Lingula anatina</name>
    <name type="common">Brachiopod</name>
    <name type="synonym">Lingula unguis</name>
    <dbReference type="NCBI Taxonomy" id="7574"/>
    <lineage>
        <taxon>Eukaryota</taxon>
        <taxon>Metazoa</taxon>
        <taxon>Spiralia</taxon>
        <taxon>Lophotrochozoa</taxon>
        <taxon>Brachiopoda</taxon>
        <taxon>Linguliformea</taxon>
        <taxon>Lingulata</taxon>
        <taxon>Lingulida</taxon>
        <taxon>Linguloidea</taxon>
        <taxon>Lingulidae</taxon>
        <taxon>Lingula</taxon>
    </lineage>
</organism>
<evidence type="ECO:0000313" key="6">
    <source>
        <dbReference type="Proteomes" id="UP000085678"/>
    </source>
</evidence>
<gene>
    <name evidence="7" type="primary">LOC106161590</name>
</gene>
<dbReference type="InterPro" id="IPR007274">
    <property type="entry name" value="Cop_transporter"/>
</dbReference>
<dbReference type="PANTHER" id="PTHR12483:SF115">
    <property type="entry name" value="COPPER TRANSPORT PROTEIN"/>
    <property type="match status" value="1"/>
</dbReference>
<name>A0A2R2MRU0_LINAN</name>
<protein>
    <recommendedName>
        <fullName evidence="4">Copper transport protein</fullName>
    </recommendedName>
</protein>
<keyword evidence="6" id="KW-1185">Reference proteome</keyword>
<keyword evidence="4" id="KW-0187">Copper transport</keyword>
<feature type="region of interest" description="Disordered" evidence="5">
    <location>
        <begin position="21"/>
        <end position="44"/>
    </location>
</feature>
<dbReference type="GO" id="GO:0005375">
    <property type="term" value="F:copper ion transmembrane transporter activity"/>
    <property type="evidence" value="ECO:0007669"/>
    <property type="project" value="UniProtKB-UniRule"/>
</dbReference>
<keyword evidence="4" id="KW-0186">Copper</keyword>
<evidence type="ECO:0000256" key="3">
    <source>
        <dbReference type="ARBA" id="ARBA00023136"/>
    </source>
</evidence>
<keyword evidence="4" id="KW-0406">Ion transport</keyword>
<keyword evidence="3 4" id="KW-0472">Membrane</keyword>
<dbReference type="FunCoup" id="A0A2R2MRU0">
    <property type="interactions" value="518"/>
</dbReference>
<keyword evidence="2 4" id="KW-1133">Transmembrane helix</keyword>
<reference evidence="7" key="1">
    <citation type="submission" date="2025-08" db="UniProtKB">
        <authorList>
            <consortium name="RefSeq"/>
        </authorList>
    </citation>
    <scope>IDENTIFICATION</scope>
    <source>
        <tissue evidence="7">Gonads</tissue>
    </source>
</reference>
<feature type="transmembrane region" description="Helical" evidence="4">
    <location>
        <begin position="86"/>
        <end position="104"/>
    </location>
</feature>
<dbReference type="KEGG" id="lak:106161590"/>
<comment type="subcellular location">
    <subcellularLocation>
        <location evidence="4">Membrane</location>
        <topology evidence="4">Multi-pass membrane protein</topology>
    </subcellularLocation>
</comment>
<dbReference type="GO" id="GO:0016020">
    <property type="term" value="C:membrane"/>
    <property type="evidence" value="ECO:0007669"/>
    <property type="project" value="UniProtKB-SubCell"/>
</dbReference>
<dbReference type="RefSeq" id="XP_023932974.1">
    <property type="nucleotide sequence ID" value="XM_024077206.1"/>
</dbReference>
<dbReference type="OMA" id="KFWRTES"/>
<dbReference type="GeneID" id="106161590"/>
<evidence type="ECO:0000256" key="5">
    <source>
        <dbReference type="SAM" id="MobiDB-lite"/>
    </source>
</evidence>
<feature type="transmembrane region" description="Helical" evidence="4">
    <location>
        <begin position="173"/>
        <end position="192"/>
    </location>
</feature>
<evidence type="ECO:0000256" key="4">
    <source>
        <dbReference type="RuleBase" id="RU367022"/>
    </source>
</evidence>
<dbReference type="Pfam" id="PF04145">
    <property type="entry name" value="Ctr"/>
    <property type="match status" value="1"/>
</dbReference>
<evidence type="ECO:0000256" key="1">
    <source>
        <dbReference type="ARBA" id="ARBA00022692"/>
    </source>
</evidence>
<dbReference type="AlphaFoldDB" id="A0A2R2MRU0"/>
<keyword evidence="4" id="KW-0813">Transport</keyword>
<dbReference type="OrthoDB" id="161814at2759"/>
<dbReference type="InParanoid" id="A0A2R2MRU0"/>
<accession>A0A2R2MRU0</accession>
<sequence length="207" mass="23183">MNHSMHNMSVTINPHAGHDMGNATYNTVDPHAGHDMGSGSIGDPHAGHNMGSDLGMNMNHEMKMYFHTGVMETILFYQWQTHTVGAMVGSCIGIFILAALYEGLKVLREHLLRKHNVMTRARSYNSAYTDAMVTETHATVQPRMCSKAHFIQTLLHVIQVVVSYFLMLVFMTYNIWLCLAVALGAGTGYFLFGWRKAVVIDINEHCH</sequence>
<comment type="similarity">
    <text evidence="4">Belongs to the copper transporter (Ctr) (TC 1.A.56) family. SLC31A subfamily.</text>
</comment>
<evidence type="ECO:0000313" key="7">
    <source>
        <dbReference type="RefSeq" id="XP_023932974.1"/>
    </source>
</evidence>
<evidence type="ECO:0000256" key="2">
    <source>
        <dbReference type="ARBA" id="ARBA00022989"/>
    </source>
</evidence>
<dbReference type="PANTHER" id="PTHR12483">
    <property type="entry name" value="SOLUTE CARRIER FAMILY 31 COPPER TRANSPORTERS"/>
    <property type="match status" value="1"/>
</dbReference>
<dbReference type="Proteomes" id="UP000085678">
    <property type="component" value="Unplaced"/>
</dbReference>
<keyword evidence="1 4" id="KW-0812">Transmembrane</keyword>
<feature type="transmembrane region" description="Helical" evidence="4">
    <location>
        <begin position="150"/>
        <end position="167"/>
    </location>
</feature>
<proteinExistence type="inferred from homology"/>